<dbReference type="EMBL" id="CADCTS010000354">
    <property type="protein sequence ID" value="CAA9317906.1"/>
    <property type="molecule type" value="Genomic_DNA"/>
</dbReference>
<evidence type="ECO:0000313" key="2">
    <source>
        <dbReference type="EMBL" id="CAA9317906.1"/>
    </source>
</evidence>
<feature type="non-terminal residue" evidence="2">
    <location>
        <position position="1"/>
    </location>
</feature>
<feature type="region of interest" description="Disordered" evidence="1">
    <location>
        <begin position="1"/>
        <end position="21"/>
    </location>
</feature>
<protein>
    <submittedName>
        <fullName evidence="2">Uncharacterized protein</fullName>
    </submittedName>
</protein>
<reference evidence="2" key="1">
    <citation type="submission" date="2020-02" db="EMBL/GenBank/DDBJ databases">
        <authorList>
            <person name="Meier V. D."/>
        </authorList>
    </citation>
    <scope>NUCLEOTIDE SEQUENCE</scope>
    <source>
        <strain evidence="2">AVDCRST_MAG48</strain>
    </source>
</reference>
<gene>
    <name evidence="2" type="ORF">AVDCRST_MAG48-2464</name>
</gene>
<proteinExistence type="predicted"/>
<accession>A0A6J4L040</accession>
<sequence>GCPCRWWPRPPSSPSRAVPGG</sequence>
<organism evidence="2">
    <name type="scientific">uncultured Friedmanniella sp</name>
    <dbReference type="NCBI Taxonomy" id="335381"/>
    <lineage>
        <taxon>Bacteria</taxon>
        <taxon>Bacillati</taxon>
        <taxon>Actinomycetota</taxon>
        <taxon>Actinomycetes</taxon>
        <taxon>Propionibacteriales</taxon>
        <taxon>Nocardioidaceae</taxon>
        <taxon>Friedmanniella</taxon>
        <taxon>environmental samples</taxon>
    </lineage>
</organism>
<feature type="non-terminal residue" evidence="2">
    <location>
        <position position="21"/>
    </location>
</feature>
<evidence type="ECO:0000256" key="1">
    <source>
        <dbReference type="SAM" id="MobiDB-lite"/>
    </source>
</evidence>
<name>A0A6J4L040_9ACTN</name>
<dbReference type="AlphaFoldDB" id="A0A6J4L040"/>